<protein>
    <recommendedName>
        <fullName evidence="3">anthocyanidin 3-O-glucosyltransferase</fullName>
        <ecNumber evidence="3">2.4.1.115</ecNumber>
    </recommendedName>
</protein>
<dbReference type="EC" id="2.4.1.115" evidence="3"/>
<name>A0A6N2LHP9_SALVM</name>
<keyword evidence="4" id="KW-0328">Glycosyltransferase</keyword>
<dbReference type="AlphaFoldDB" id="A0A6N2LHP9"/>
<dbReference type="UniPathway" id="UPA00009"/>
<comment type="similarity">
    <text evidence="2">Belongs to the UDP-glycosyltransferase family.</text>
</comment>
<dbReference type="InterPro" id="IPR002213">
    <property type="entry name" value="UDP_glucos_trans"/>
</dbReference>
<dbReference type="Pfam" id="PF00201">
    <property type="entry name" value="UDPGT"/>
    <property type="match status" value="1"/>
</dbReference>
<accession>A0A6N2LHP9</accession>
<evidence type="ECO:0000256" key="5">
    <source>
        <dbReference type="ARBA" id="ARBA00022679"/>
    </source>
</evidence>
<dbReference type="InterPro" id="IPR050481">
    <property type="entry name" value="UDP-glycosyltransf_plant"/>
</dbReference>
<evidence type="ECO:0000256" key="2">
    <source>
        <dbReference type="ARBA" id="ARBA00009995"/>
    </source>
</evidence>
<dbReference type="PROSITE" id="PS00375">
    <property type="entry name" value="UDPGT"/>
    <property type="match status" value="1"/>
</dbReference>
<gene>
    <name evidence="7" type="ORF">SVIM_LOCUS190769</name>
</gene>
<organism evidence="7">
    <name type="scientific">Salix viminalis</name>
    <name type="common">Common osier</name>
    <name type="synonym">Basket willow</name>
    <dbReference type="NCBI Taxonomy" id="40686"/>
    <lineage>
        <taxon>Eukaryota</taxon>
        <taxon>Viridiplantae</taxon>
        <taxon>Streptophyta</taxon>
        <taxon>Embryophyta</taxon>
        <taxon>Tracheophyta</taxon>
        <taxon>Spermatophyta</taxon>
        <taxon>Magnoliopsida</taxon>
        <taxon>eudicotyledons</taxon>
        <taxon>Gunneridae</taxon>
        <taxon>Pentapetalae</taxon>
        <taxon>rosids</taxon>
        <taxon>fabids</taxon>
        <taxon>Malpighiales</taxon>
        <taxon>Salicaceae</taxon>
        <taxon>Saliceae</taxon>
        <taxon>Salix</taxon>
    </lineage>
</organism>
<dbReference type="FunFam" id="3.40.50.2000:FF:000080">
    <property type="entry name" value="Glycosyltransferase"/>
    <property type="match status" value="1"/>
</dbReference>
<dbReference type="FunFam" id="3.40.50.2000:FF:000056">
    <property type="entry name" value="Glycosyltransferase"/>
    <property type="match status" value="1"/>
</dbReference>
<dbReference type="SUPFAM" id="SSF53756">
    <property type="entry name" value="UDP-Glycosyltransferase/glycogen phosphorylase"/>
    <property type="match status" value="1"/>
</dbReference>
<dbReference type="GO" id="GO:0009718">
    <property type="term" value="P:anthocyanin-containing compound biosynthetic process"/>
    <property type="evidence" value="ECO:0007669"/>
    <property type="project" value="UniProtKB-UniPathway"/>
</dbReference>
<sequence length="607" mass="67338">MKKAELVFIPTPGMSHLVSTVEVAKLLVDRDERLSITFLIMKLHFDPKVDRFIDSVSTACNRIRFIHLSKLEPDPNQPSKFFISLIESHKPSVKEEVSRLVSRSESSPGSPTLAGFVLDMFCTSMIDVANEFGVPSYIFLTSSAASLGLQFYVQALHDEQKVDLTEFKGSDTELVMPCLANPLPAKLLPSVMLKKEWLPILITPTRRFRETKGIMVNTFEELESHAINSFSNGNTPPVYPVGPMLNLNRDGDGDVESDKFKDIKQWLDDQPLSSVVYLCFGSMGSFGVDQVKEIASGLEQSGHRFLWSLRQPQPKGQMEPSSDYTNPRDVLPEGFLDRTANTGKIIGWAPQIDILGHPSIGGFVSHCGWNSILESIWFGVPIATWPLYAEQQFNAFMLIVELGLGVEIKMDYRGDFHSDGDENIIVSAGEIERGVRCLMELDNEKRERVKEMSGKSRKALENGGTSSSCLGRFIQDLVGPAKLGQSPSPTLKCLACKVEDDDVVFYVVVMSKWWLVGASEACCCRCCFNSRASCLAGGGHRGAYGVEEKLPVMRGMVVVFQGATPDCGERESTLCRERKLSSWRERAASVERERLSVASHHDVALSC</sequence>
<dbReference type="PANTHER" id="PTHR48048">
    <property type="entry name" value="GLYCOSYLTRANSFERASE"/>
    <property type="match status" value="1"/>
</dbReference>
<evidence type="ECO:0000256" key="1">
    <source>
        <dbReference type="ARBA" id="ARBA00004935"/>
    </source>
</evidence>
<evidence type="ECO:0000256" key="3">
    <source>
        <dbReference type="ARBA" id="ARBA00012585"/>
    </source>
</evidence>
<dbReference type="PANTHER" id="PTHR48048:SF45">
    <property type="entry name" value="GLYCOSYLTRANSFERASE"/>
    <property type="match status" value="1"/>
</dbReference>
<comment type="catalytic activity">
    <reaction evidence="6">
        <text>an anthocyanidin + UDP-alpha-D-glucose + H(+) = an anthocyanidin 3-O-beta-D-glucoside + UDP</text>
        <dbReference type="Rhea" id="RHEA:20093"/>
        <dbReference type="ChEBI" id="CHEBI:15378"/>
        <dbReference type="ChEBI" id="CHEBI:16307"/>
        <dbReference type="ChEBI" id="CHEBI:58223"/>
        <dbReference type="ChEBI" id="CHEBI:58885"/>
        <dbReference type="ChEBI" id="CHEBI:143576"/>
        <dbReference type="EC" id="2.4.1.115"/>
    </reaction>
</comment>
<dbReference type="CDD" id="cd03784">
    <property type="entry name" value="GT1_Gtf-like"/>
    <property type="match status" value="1"/>
</dbReference>
<dbReference type="Gene3D" id="3.40.50.2000">
    <property type="entry name" value="Glycogen Phosphorylase B"/>
    <property type="match status" value="2"/>
</dbReference>
<dbReference type="InterPro" id="IPR035595">
    <property type="entry name" value="UDP_glycos_trans_CS"/>
</dbReference>
<evidence type="ECO:0000256" key="4">
    <source>
        <dbReference type="ARBA" id="ARBA00022676"/>
    </source>
</evidence>
<evidence type="ECO:0000256" key="6">
    <source>
        <dbReference type="ARBA" id="ARBA00047606"/>
    </source>
</evidence>
<evidence type="ECO:0000313" key="7">
    <source>
        <dbReference type="EMBL" id="VFU36900.1"/>
    </source>
</evidence>
<keyword evidence="5" id="KW-0808">Transferase</keyword>
<dbReference type="GO" id="GO:0047213">
    <property type="term" value="F:anthocyanidin 3-O-glucosyltransferase activity"/>
    <property type="evidence" value="ECO:0007669"/>
    <property type="project" value="UniProtKB-EC"/>
</dbReference>
<proteinExistence type="inferred from homology"/>
<reference evidence="7" key="1">
    <citation type="submission" date="2019-03" db="EMBL/GenBank/DDBJ databases">
        <authorList>
            <person name="Mank J."/>
            <person name="Almeida P."/>
        </authorList>
    </citation>
    <scope>NUCLEOTIDE SEQUENCE</scope>
    <source>
        <strain evidence="7">78183</strain>
    </source>
</reference>
<dbReference type="EMBL" id="CAADRP010001202">
    <property type="protein sequence ID" value="VFU36900.1"/>
    <property type="molecule type" value="Genomic_DNA"/>
</dbReference>
<comment type="pathway">
    <text evidence="1">Pigment biosynthesis; anthocyanin biosynthesis.</text>
</comment>